<reference evidence="3 5" key="2">
    <citation type="journal article" date="2012" name="J. Bacteriol.">
        <title>Complete Genome Sequence of Rahnella sp. Strain Y9602, a Gammaproteobacterium Isolate from Metal- and Radionuclide-Contaminated Soil.</title>
        <authorList>
            <person name="Martinez R.J."/>
            <person name="Bruce D."/>
            <person name="Detter C."/>
            <person name="Goodwin L.A."/>
            <person name="Han J."/>
            <person name="Han C.S."/>
            <person name="Held B."/>
            <person name="Land M.L."/>
            <person name="Mikhailova N."/>
            <person name="Nolan M."/>
            <person name="Pennacchio L."/>
            <person name="Pitluck S."/>
            <person name="Tapia R."/>
            <person name="Woyke T."/>
            <person name="Sobecky P.A."/>
        </authorList>
    </citation>
    <scope>NUCLEOTIDE SEQUENCE [LARGE SCALE GENOMIC DNA]</scope>
    <source>
        <strain evidence="3 5">Y9602</strain>
    </source>
</reference>
<evidence type="ECO:0000313" key="3">
    <source>
        <dbReference type="EMBL" id="ADW74652.1"/>
    </source>
</evidence>
<evidence type="ECO:0000256" key="1">
    <source>
        <dbReference type="SAM" id="MobiDB-lite"/>
    </source>
</evidence>
<dbReference type="Proteomes" id="UP000007257">
    <property type="component" value="Chromosome"/>
</dbReference>
<proteinExistence type="predicted"/>
<dbReference type="EMBL" id="JBHUCJ010000066">
    <property type="protein sequence ID" value="MFD3225938.1"/>
    <property type="molecule type" value="Genomic_DNA"/>
</dbReference>
<dbReference type="HOGENOM" id="CLU_2510291_0_0_6"/>
<dbReference type="RefSeq" id="WP_013576348.1">
    <property type="nucleotide sequence ID" value="NC_015061.1"/>
</dbReference>
<sequence precursor="true">MSNFKILLAVLALTAVPVANVAAQQVIMMPLQSQEVRMVNVTGDSNFCNPATCTNKKIEQGRIPTSPTQPPAPSTSGHQPASVYY</sequence>
<organism evidence="3 5">
    <name type="scientific">Rahnella sp. (strain Y9602)</name>
    <dbReference type="NCBI Taxonomy" id="2703885"/>
    <lineage>
        <taxon>Bacteria</taxon>
        <taxon>Pseudomonadati</taxon>
        <taxon>Pseudomonadota</taxon>
        <taxon>Gammaproteobacteria</taxon>
        <taxon>Enterobacterales</taxon>
        <taxon>Yersiniaceae</taxon>
        <taxon>Rahnella</taxon>
    </lineage>
</organism>
<dbReference type="GeneID" id="95416366"/>
<reference evidence="5" key="1">
    <citation type="submission" date="2011-01" db="EMBL/GenBank/DDBJ databases">
        <title>Complete sequence of chromosome of Rahnella sp. Y9602.</title>
        <authorList>
            <consortium name="US DOE Joint Genome Institute"/>
            <person name="Lucas S."/>
            <person name="Copeland A."/>
            <person name="Lapidus A."/>
            <person name="Cheng J.-F."/>
            <person name="Goodwin L."/>
            <person name="Pitluck S."/>
            <person name="Lu M."/>
            <person name="Detter J.C."/>
            <person name="Han C."/>
            <person name="Tapia R."/>
            <person name="Land M."/>
            <person name="Hauser L."/>
            <person name="Kyrpides N."/>
            <person name="Ivanova N."/>
            <person name="Ovchinnikova G."/>
            <person name="Pagani I."/>
            <person name="Sobecky P.A."/>
            <person name="Martinez R.J."/>
            <person name="Woyke T."/>
        </authorList>
    </citation>
    <scope>NUCLEOTIDE SEQUENCE [LARGE SCALE GENOMIC DNA]</scope>
    <source>
        <strain evidence="5">Y9602</strain>
    </source>
</reference>
<evidence type="ECO:0008006" key="7">
    <source>
        <dbReference type="Google" id="ProtNLM"/>
    </source>
</evidence>
<feature type="chain" id="PRO_5002608818" description="Periplasmic protein" evidence="2">
    <location>
        <begin position="23"/>
        <end position="85"/>
    </location>
</feature>
<feature type="region of interest" description="Disordered" evidence="1">
    <location>
        <begin position="56"/>
        <end position="85"/>
    </location>
</feature>
<evidence type="ECO:0000313" key="6">
    <source>
        <dbReference type="Proteomes" id="UP001598201"/>
    </source>
</evidence>
<feature type="signal peptide" evidence="2">
    <location>
        <begin position="1"/>
        <end position="22"/>
    </location>
</feature>
<evidence type="ECO:0000313" key="5">
    <source>
        <dbReference type="Proteomes" id="UP000007257"/>
    </source>
</evidence>
<protein>
    <recommendedName>
        <fullName evidence="7">Periplasmic protein</fullName>
    </recommendedName>
</protein>
<dbReference type="Proteomes" id="UP001598201">
    <property type="component" value="Unassembled WGS sequence"/>
</dbReference>
<dbReference type="KEGG" id="rah:Rahaq_3058"/>
<evidence type="ECO:0000256" key="2">
    <source>
        <dbReference type="SAM" id="SignalP"/>
    </source>
</evidence>
<reference evidence="4 6" key="3">
    <citation type="submission" date="2024-09" db="EMBL/GenBank/DDBJ databases">
        <title>Genomes of Rahnella.</title>
        <authorList>
            <person name="Mnguni F.C."/>
            <person name="Shin G.Y."/>
            <person name="Coutinho T."/>
        </authorList>
    </citation>
    <scope>NUCLEOTIDE SEQUENCE [LARGE SCALE GENOMIC DNA]</scope>
    <source>
        <strain evidence="4 6">20WA0057</strain>
    </source>
</reference>
<accession>A0A0H3FBU4</accession>
<keyword evidence="6" id="KW-1185">Reference proteome</keyword>
<dbReference type="AlphaFoldDB" id="A0A0H3FBU4"/>
<evidence type="ECO:0000313" key="4">
    <source>
        <dbReference type="EMBL" id="MFD3225938.1"/>
    </source>
</evidence>
<name>A0A0H3FBU4_RAHSY</name>
<dbReference type="eggNOG" id="ENOG502ZNQX">
    <property type="taxonomic scope" value="Bacteria"/>
</dbReference>
<dbReference type="EMBL" id="CP002505">
    <property type="protein sequence ID" value="ADW74652.1"/>
    <property type="molecule type" value="Genomic_DNA"/>
</dbReference>
<keyword evidence="2" id="KW-0732">Signal</keyword>
<dbReference type="OrthoDB" id="6506272at2"/>
<gene>
    <name evidence="3" type="ordered locus">Rahaq_3058</name>
    <name evidence="4" type="ORF">ACFPK4_20525</name>
</gene>